<feature type="compositionally biased region" description="Acidic residues" evidence="1">
    <location>
        <begin position="164"/>
        <end position="177"/>
    </location>
</feature>
<dbReference type="GO" id="GO:0000470">
    <property type="term" value="P:maturation of LSU-rRNA"/>
    <property type="evidence" value="ECO:0007669"/>
    <property type="project" value="TreeGrafter"/>
</dbReference>
<dbReference type="Pfam" id="PF04031">
    <property type="entry name" value="Las1"/>
    <property type="match status" value="1"/>
</dbReference>
<keyword evidence="2" id="KW-1185">Reference proteome</keyword>
<dbReference type="AlphaFoldDB" id="A0A6J2Q4J4"/>
<dbReference type="Proteomes" id="UP000504630">
    <property type="component" value="Chromosome 7"/>
</dbReference>
<protein>
    <submittedName>
        <fullName evidence="3">Ribosomal biogenesis protein LAS1L</fullName>
    </submittedName>
</protein>
<organism evidence="2 3">
    <name type="scientific">Cottoperca gobio</name>
    <name type="common">Frogmouth</name>
    <name type="synonym">Aphritis gobio</name>
    <dbReference type="NCBI Taxonomy" id="56716"/>
    <lineage>
        <taxon>Eukaryota</taxon>
        <taxon>Metazoa</taxon>
        <taxon>Chordata</taxon>
        <taxon>Craniata</taxon>
        <taxon>Vertebrata</taxon>
        <taxon>Euteleostomi</taxon>
        <taxon>Actinopterygii</taxon>
        <taxon>Neopterygii</taxon>
        <taxon>Teleostei</taxon>
        <taxon>Neoteleostei</taxon>
        <taxon>Acanthomorphata</taxon>
        <taxon>Eupercaria</taxon>
        <taxon>Perciformes</taxon>
        <taxon>Notothenioidei</taxon>
        <taxon>Bovichtidae</taxon>
        <taxon>Cottoperca</taxon>
    </lineage>
</organism>
<dbReference type="CTD" id="81887"/>
<dbReference type="GO" id="GO:0090730">
    <property type="term" value="C:Las1 complex"/>
    <property type="evidence" value="ECO:0007669"/>
    <property type="project" value="InterPro"/>
</dbReference>
<dbReference type="PANTHER" id="PTHR15002">
    <property type="entry name" value="RIBOSOMAL BIOGENESIS PROTEIN LAS1L"/>
    <property type="match status" value="1"/>
</dbReference>
<evidence type="ECO:0000256" key="1">
    <source>
        <dbReference type="SAM" id="MobiDB-lite"/>
    </source>
</evidence>
<feature type="region of interest" description="Disordered" evidence="1">
    <location>
        <begin position="158"/>
        <end position="179"/>
    </location>
</feature>
<dbReference type="InterPro" id="IPR007174">
    <property type="entry name" value="Las1"/>
</dbReference>
<dbReference type="GeneID" id="115011435"/>
<dbReference type="GO" id="GO:0000460">
    <property type="term" value="P:maturation of 5.8S rRNA"/>
    <property type="evidence" value="ECO:0007669"/>
    <property type="project" value="TreeGrafter"/>
</dbReference>
<dbReference type="InParanoid" id="A0A6J2Q4J4"/>
<dbReference type="OrthoDB" id="10263222at2759"/>
<dbReference type="GO" id="GO:0030687">
    <property type="term" value="C:preribosome, large subunit precursor"/>
    <property type="evidence" value="ECO:0007669"/>
    <property type="project" value="TreeGrafter"/>
</dbReference>
<dbReference type="KEGG" id="cgob:115011435"/>
<sequence length="576" mass="66864">MKKRSSEKRRHVVAWINKAEWDQVLEYLYSKDAALQRYALQRISAWKGRYASTPVAVDCTADLVRCQVLDRSGQLDGDDLVLLYGAGLMRFVNLITERQQGKTARPLRRLAGNLNIPTWVVDLRHDFTHRKLPTLKWCRKGCKVVLEWLQQEYWSRQLGGGPSEEWESESDGEDEETDLKHQGDELIARQKEMEAYKNARELVISYEKEQYQAFDGLPEDKEKNLWPAPFADMSWLLGEIKQFALQSSNLLIDVLLEDGFLVPTVEQLETLGCESSDNASPTELRLAQSFLRFWLPLLKMLNSPSFIHLLLERLFAELKLLAKEQNNDHRAFYISSWISEIILCNSNKFEYHFETKGQKKARMKDRIFVNRIQLRWQQLLSACLDAPCVSTPHLLQLILDDMEHPLPLETRQRLFQLCSIYTQFAHSECDTYPEQKQQPIYTLESLHEKLQHSRRSSHRWRSTSDAERRGESSEEYKWADIQAEKAKLLRGSPWQVCNDKVLWKNYPLGKVPGQSDDPSCLMVDNYSTMTVFDQPVEMESNTTHNVLGVLAPVRTADGLLWNHSDVNKLKSGLQLF</sequence>
<accession>A0A6J2Q4J4</accession>
<proteinExistence type="predicted"/>
<name>A0A6J2Q4J4_COTGO</name>
<dbReference type="PANTHER" id="PTHR15002:SF0">
    <property type="entry name" value="RIBOSOMAL BIOGENESIS PROTEIN LAS1L"/>
    <property type="match status" value="1"/>
</dbReference>
<dbReference type="GO" id="GO:0004519">
    <property type="term" value="F:endonuclease activity"/>
    <property type="evidence" value="ECO:0007669"/>
    <property type="project" value="InterPro"/>
</dbReference>
<gene>
    <name evidence="3" type="primary">las1l</name>
</gene>
<reference evidence="3" key="1">
    <citation type="submission" date="2025-08" db="UniProtKB">
        <authorList>
            <consortium name="RefSeq"/>
        </authorList>
    </citation>
    <scope>IDENTIFICATION</scope>
</reference>
<evidence type="ECO:0000313" key="3">
    <source>
        <dbReference type="RefSeq" id="XP_029292515.1"/>
    </source>
</evidence>
<evidence type="ECO:0000313" key="2">
    <source>
        <dbReference type="Proteomes" id="UP000504630"/>
    </source>
</evidence>
<dbReference type="RefSeq" id="XP_029292515.1">
    <property type="nucleotide sequence ID" value="XM_029436655.1"/>
</dbReference>